<dbReference type="EMBL" id="CP001744">
    <property type="protein sequence ID" value="ADG69378.1"/>
    <property type="molecule type" value="Genomic_DNA"/>
</dbReference>
<protein>
    <recommendedName>
        <fullName evidence="3">DNA topoisomerase (ATP-hydrolyzing)</fullName>
        <ecNumber evidence="3">5.6.2.2</ecNumber>
    </recommendedName>
</protein>
<evidence type="ECO:0000256" key="3">
    <source>
        <dbReference type="ARBA" id="ARBA00012895"/>
    </source>
</evidence>
<evidence type="ECO:0000256" key="7">
    <source>
        <dbReference type="ARBA" id="ARBA00023125"/>
    </source>
</evidence>
<keyword evidence="7" id="KW-0238">DNA-binding</keyword>
<dbReference type="Gene3D" id="3.30.230.10">
    <property type="match status" value="1"/>
</dbReference>
<dbReference type="InterPro" id="IPR020568">
    <property type="entry name" value="Ribosomal_Su5_D2-typ_SF"/>
</dbReference>
<dbReference type="GO" id="GO:0003918">
    <property type="term" value="F:DNA topoisomerase type II (double strand cut, ATP-hydrolyzing) activity"/>
    <property type="evidence" value="ECO:0007669"/>
    <property type="project" value="UniProtKB-EC"/>
</dbReference>
<evidence type="ECO:0000256" key="1">
    <source>
        <dbReference type="ARBA" id="ARBA00000185"/>
    </source>
</evidence>
<dbReference type="GO" id="GO:0003677">
    <property type="term" value="F:DNA binding"/>
    <property type="evidence" value="ECO:0007669"/>
    <property type="project" value="UniProtKB-KW"/>
</dbReference>
<dbReference type="Pfam" id="PF02518">
    <property type="entry name" value="HATPase_c"/>
    <property type="match status" value="1"/>
</dbReference>
<dbReference type="OrthoDB" id="9802808at2"/>
<evidence type="ECO:0000259" key="9">
    <source>
        <dbReference type="Pfam" id="PF02518"/>
    </source>
</evidence>
<dbReference type="KEGG" id="plm:Plim_3565"/>
<dbReference type="PANTHER" id="PTHR45866:SF1">
    <property type="entry name" value="DNA GYRASE SUBUNIT B, MITOCHONDRIAL"/>
    <property type="match status" value="1"/>
</dbReference>
<proteinExistence type="inferred from homology"/>
<dbReference type="SUPFAM" id="SSF55874">
    <property type="entry name" value="ATPase domain of HSP90 chaperone/DNA topoisomerase II/histidine kinase"/>
    <property type="match status" value="1"/>
</dbReference>
<keyword evidence="8" id="KW-0413">Isomerase</keyword>
<dbReference type="Gene3D" id="3.30.565.10">
    <property type="entry name" value="Histidine kinase-like ATPase, C-terminal domain"/>
    <property type="match status" value="1"/>
</dbReference>
<comment type="catalytic activity">
    <reaction evidence="1">
        <text>ATP-dependent breakage, passage and rejoining of double-stranded DNA.</text>
        <dbReference type="EC" id="5.6.2.2"/>
    </reaction>
</comment>
<evidence type="ECO:0000256" key="6">
    <source>
        <dbReference type="ARBA" id="ARBA00023029"/>
    </source>
</evidence>
<keyword evidence="6" id="KW-0799">Topoisomerase</keyword>
<dbReference type="GO" id="GO:0005524">
    <property type="term" value="F:ATP binding"/>
    <property type="evidence" value="ECO:0007669"/>
    <property type="project" value="UniProtKB-KW"/>
</dbReference>
<name>D5SVL8_PLAL2</name>
<dbReference type="Proteomes" id="UP000002220">
    <property type="component" value="Chromosome"/>
</dbReference>
<keyword evidence="11" id="KW-1185">Reference proteome</keyword>
<dbReference type="STRING" id="521674.Plim_3565"/>
<evidence type="ECO:0000256" key="8">
    <source>
        <dbReference type="ARBA" id="ARBA00023235"/>
    </source>
</evidence>
<evidence type="ECO:0000313" key="10">
    <source>
        <dbReference type="EMBL" id="ADG69378.1"/>
    </source>
</evidence>
<dbReference type="HOGENOM" id="CLU_854885_0_0_0"/>
<evidence type="ECO:0000256" key="2">
    <source>
        <dbReference type="ARBA" id="ARBA00010708"/>
    </source>
</evidence>
<dbReference type="AlphaFoldDB" id="D5SVL8"/>
<keyword evidence="5 10" id="KW-0067">ATP-binding</keyword>
<dbReference type="InterPro" id="IPR003594">
    <property type="entry name" value="HATPase_dom"/>
</dbReference>
<gene>
    <name evidence="10" type="ordered locus">Plim_3565</name>
</gene>
<reference evidence="10 11" key="1">
    <citation type="journal article" date="2010" name="Stand. Genomic Sci.">
        <title>Complete genome sequence of Planctomyces limnophilus type strain (Mu 290).</title>
        <authorList>
            <person name="Labutti K."/>
            <person name="Sikorski J."/>
            <person name="Schneider S."/>
            <person name="Nolan M."/>
            <person name="Lucas S."/>
            <person name="Glavina Del Rio T."/>
            <person name="Tice H."/>
            <person name="Cheng J.F."/>
            <person name="Goodwin L."/>
            <person name="Pitluck S."/>
            <person name="Liolios K."/>
            <person name="Ivanova N."/>
            <person name="Mavromatis K."/>
            <person name="Mikhailova N."/>
            <person name="Pati A."/>
            <person name="Chen A."/>
            <person name="Palaniappan K."/>
            <person name="Land M."/>
            <person name="Hauser L."/>
            <person name="Chang Y.J."/>
            <person name="Jeffries C.D."/>
            <person name="Tindall B.J."/>
            <person name="Rohde M."/>
            <person name="Goker M."/>
            <person name="Woyke T."/>
            <person name="Bristow J."/>
            <person name="Eisen J.A."/>
            <person name="Markowitz V."/>
            <person name="Hugenholtz P."/>
            <person name="Kyrpides N.C."/>
            <person name="Klenk H.P."/>
            <person name="Lapidus A."/>
        </authorList>
    </citation>
    <scope>NUCLEOTIDE SEQUENCE [LARGE SCALE GENOMIC DNA]</scope>
    <source>
        <strain evidence="11">ATCC 43296 / DSM 3776 / IFAM 1008 / 290</strain>
    </source>
</reference>
<feature type="domain" description="Histidine kinase/HSP90-like ATPase" evidence="9">
    <location>
        <begin position="21"/>
        <end position="162"/>
    </location>
</feature>
<dbReference type="eggNOG" id="COG0187">
    <property type="taxonomic scope" value="Bacteria"/>
</dbReference>
<accession>D5SVL8</accession>
<evidence type="ECO:0000256" key="5">
    <source>
        <dbReference type="ARBA" id="ARBA00022840"/>
    </source>
</evidence>
<keyword evidence="4" id="KW-0547">Nucleotide-binding</keyword>
<dbReference type="InterPro" id="IPR014721">
    <property type="entry name" value="Ribsml_uS5_D2-typ_fold_subgr"/>
</dbReference>
<dbReference type="PRINTS" id="PR00418">
    <property type="entry name" value="TPI2FAMILY"/>
</dbReference>
<dbReference type="RefSeq" id="WP_013111809.1">
    <property type="nucleotide sequence ID" value="NC_014148.1"/>
</dbReference>
<evidence type="ECO:0000313" key="11">
    <source>
        <dbReference type="Proteomes" id="UP000002220"/>
    </source>
</evidence>
<dbReference type="CDD" id="cd00329">
    <property type="entry name" value="TopoII_MutL_Trans"/>
    <property type="match status" value="1"/>
</dbReference>
<evidence type="ECO:0000256" key="4">
    <source>
        <dbReference type="ARBA" id="ARBA00022741"/>
    </source>
</evidence>
<comment type="similarity">
    <text evidence="2">Belongs to the type II topoisomerase GyrB family.</text>
</comment>
<organism evidence="10 11">
    <name type="scientific">Planctopirus limnophila (strain ATCC 43296 / DSM 3776 / IFAM 1008 / Mu 290)</name>
    <name type="common">Planctomyces limnophilus</name>
    <dbReference type="NCBI Taxonomy" id="521674"/>
    <lineage>
        <taxon>Bacteria</taxon>
        <taxon>Pseudomonadati</taxon>
        <taxon>Planctomycetota</taxon>
        <taxon>Planctomycetia</taxon>
        <taxon>Planctomycetales</taxon>
        <taxon>Planctomycetaceae</taxon>
        <taxon>Planctopirus</taxon>
    </lineage>
</organism>
<dbReference type="PANTHER" id="PTHR45866">
    <property type="entry name" value="DNA GYRASE/TOPOISOMERASE SUBUNIT B"/>
    <property type="match status" value="1"/>
</dbReference>
<dbReference type="SUPFAM" id="SSF54211">
    <property type="entry name" value="Ribosomal protein S5 domain 2-like"/>
    <property type="match status" value="1"/>
</dbReference>
<sequence length="325" mass="36241">MDFTDLEAIRKRPAMYVGSTDVNGLHHLFNELLDNAIDQYLANQATYVEVHTSGEILEFTDDGPGLPFEKPGPHSGSLADYYLTHIRLDTPTADNHTPHIHLSGWGCGLRIITALTETCEVTSSRNHLAWKQSFSRGISNGPPHIVGHTSERGTTFRLSIDRDLFSGDWCQHRMNQRLIEAAHLFPGLLVKSQGLHFKTLRGLADLAANVAHEKNSPNPDRIWWFNAVFEDFHLQAAIAGTDSETEWKSFANGNLTIENGTHLTALQRVIEACNLRPAAAFIHVIISNPRFSGPTRSKLDVPEIISPIYEALYPSLKSFITEEVI</sequence>
<dbReference type="EC" id="5.6.2.2" evidence="3"/>
<dbReference type="InterPro" id="IPR036890">
    <property type="entry name" value="HATPase_C_sf"/>
</dbReference>